<dbReference type="Gene3D" id="3.40.50.1820">
    <property type="entry name" value="alpha/beta hydrolase"/>
    <property type="match status" value="1"/>
</dbReference>
<dbReference type="SUPFAM" id="SSF53474">
    <property type="entry name" value="alpha/beta-Hydrolases"/>
    <property type="match status" value="1"/>
</dbReference>
<dbReference type="GO" id="GO:0016787">
    <property type="term" value="F:hydrolase activity"/>
    <property type="evidence" value="ECO:0007669"/>
    <property type="project" value="UniProtKB-KW"/>
</dbReference>
<name>A5W4H6_PSEP1</name>
<dbReference type="Pfam" id="PF01738">
    <property type="entry name" value="DLH"/>
    <property type="match status" value="1"/>
</dbReference>
<sequence length="220" mass="23932">MSHWITMVTPHGPMNGWSAEPDDKPVGGVVLVHEFFGVNGDMRQIAERYAEDGYLTVVPALFDKIQREVELGYAPEDILLGSRLATEIGLETAAELVATTVDAIAHAGNVAIVGYGWGGAVALRAAQTLSAPCIVYGGVHDVFWPCEQSSIPILVHSSNDALGRESLLREKVLNLNVLTYPVESGFYRVSDAQRHQSECADLALRKSLEFLRAHIRGKAH</sequence>
<organism evidence="2">
    <name type="scientific">Pseudomonas putida (strain ATCC 700007 / DSM 6899 / JCM 31910 / BCRC 17059 / LMG 24140 / F1)</name>
    <dbReference type="NCBI Taxonomy" id="351746"/>
    <lineage>
        <taxon>Bacteria</taxon>
        <taxon>Pseudomonadati</taxon>
        <taxon>Pseudomonadota</taxon>
        <taxon>Gammaproteobacteria</taxon>
        <taxon>Pseudomonadales</taxon>
        <taxon>Pseudomonadaceae</taxon>
        <taxon>Pseudomonas</taxon>
    </lineage>
</organism>
<dbReference type="AlphaFoldDB" id="A5W4H6"/>
<accession>A5W4H6</accession>
<dbReference type="InterPro" id="IPR002925">
    <property type="entry name" value="Dienelactn_hydro"/>
</dbReference>
<keyword evidence="2" id="KW-0378">Hydrolase</keyword>
<feature type="domain" description="Dienelactone hydrolase" evidence="1">
    <location>
        <begin position="15"/>
        <end position="214"/>
    </location>
</feature>
<dbReference type="EMBL" id="CP000712">
    <property type="protein sequence ID" value="ABQ79036.1"/>
    <property type="molecule type" value="Genomic_DNA"/>
</dbReference>
<dbReference type="InterPro" id="IPR029058">
    <property type="entry name" value="AB_hydrolase_fold"/>
</dbReference>
<dbReference type="InterPro" id="IPR051049">
    <property type="entry name" value="Dienelactone_hydrolase-like"/>
</dbReference>
<dbReference type="eggNOG" id="COG0412">
    <property type="taxonomic scope" value="Bacteria"/>
</dbReference>
<dbReference type="PANTHER" id="PTHR46623:SF6">
    <property type="entry name" value="ALPHA_BETA-HYDROLASES SUPERFAMILY PROTEIN"/>
    <property type="match status" value="1"/>
</dbReference>
<gene>
    <name evidence="2" type="ordered locus">Pput_2906</name>
</gene>
<dbReference type="PANTHER" id="PTHR46623">
    <property type="entry name" value="CARBOXYMETHYLENEBUTENOLIDASE-RELATED"/>
    <property type="match status" value="1"/>
</dbReference>
<protein>
    <submittedName>
        <fullName evidence="2">Dienelactone hydrolase</fullName>
    </submittedName>
</protein>
<proteinExistence type="predicted"/>
<evidence type="ECO:0000313" key="2">
    <source>
        <dbReference type="EMBL" id="ABQ79036.1"/>
    </source>
</evidence>
<reference evidence="2" key="1">
    <citation type="submission" date="2007-05" db="EMBL/GenBank/DDBJ databases">
        <title>Complete sequence of Pseudomonas putida F1.</title>
        <authorList>
            <consortium name="US DOE Joint Genome Institute"/>
            <person name="Copeland A."/>
            <person name="Lucas S."/>
            <person name="Lapidus A."/>
            <person name="Barry K."/>
            <person name="Detter J.C."/>
            <person name="Glavina del Rio T."/>
            <person name="Hammon N."/>
            <person name="Israni S."/>
            <person name="Dalin E."/>
            <person name="Tice H."/>
            <person name="Pitluck S."/>
            <person name="Chain P."/>
            <person name="Malfatti S."/>
            <person name="Shin M."/>
            <person name="Vergez L."/>
            <person name="Schmutz J."/>
            <person name="Larimer F."/>
            <person name="Land M."/>
            <person name="Hauser L."/>
            <person name="Kyrpides N."/>
            <person name="Lykidis A."/>
            <person name="Parales R."/>
            <person name="Richardson P."/>
        </authorList>
    </citation>
    <scope>NUCLEOTIDE SEQUENCE [LARGE SCALE GENOMIC DNA]</scope>
    <source>
        <strain evidence="2">F1</strain>
    </source>
</reference>
<dbReference type="HOGENOM" id="CLU_054590_7_2_6"/>
<evidence type="ECO:0000259" key="1">
    <source>
        <dbReference type="Pfam" id="PF01738"/>
    </source>
</evidence>
<dbReference type="KEGG" id="ppf:Pput_2906"/>